<proteinExistence type="predicted"/>
<dbReference type="SUPFAM" id="SSF52540">
    <property type="entry name" value="P-loop containing nucleoside triphosphate hydrolases"/>
    <property type="match status" value="1"/>
</dbReference>
<dbReference type="RefSeq" id="WP_379872867.1">
    <property type="nucleotide sequence ID" value="NZ_JBHTBH010000011.1"/>
</dbReference>
<dbReference type="Gene3D" id="3.40.50.300">
    <property type="entry name" value="P-loop containing nucleotide triphosphate hydrolases"/>
    <property type="match status" value="1"/>
</dbReference>
<feature type="domain" description="AAA+ ATPase" evidence="2">
    <location>
        <begin position="98"/>
        <end position="300"/>
    </location>
</feature>
<feature type="region of interest" description="Disordered" evidence="1">
    <location>
        <begin position="1"/>
        <end position="25"/>
    </location>
</feature>
<protein>
    <submittedName>
        <fullName evidence="3">AAA family ATPase</fullName>
    </submittedName>
</protein>
<evidence type="ECO:0000256" key="1">
    <source>
        <dbReference type="SAM" id="MobiDB-lite"/>
    </source>
</evidence>
<reference evidence="4" key="1">
    <citation type="journal article" date="2019" name="Int. J. Syst. Evol. Microbiol.">
        <title>The Global Catalogue of Microorganisms (GCM) 10K type strain sequencing project: providing services to taxonomists for standard genome sequencing and annotation.</title>
        <authorList>
            <consortium name="The Broad Institute Genomics Platform"/>
            <consortium name="The Broad Institute Genome Sequencing Center for Infectious Disease"/>
            <person name="Wu L."/>
            <person name="Ma J."/>
        </authorList>
    </citation>
    <scope>NUCLEOTIDE SEQUENCE [LARGE SCALE GENOMIC DNA]</scope>
    <source>
        <strain evidence="4">CGMCC 4.7382</strain>
    </source>
</reference>
<evidence type="ECO:0000313" key="3">
    <source>
        <dbReference type="EMBL" id="MFC7330218.1"/>
    </source>
</evidence>
<dbReference type="InterPro" id="IPR027417">
    <property type="entry name" value="P-loop_NTPase"/>
</dbReference>
<dbReference type="EMBL" id="JBHTBH010000011">
    <property type="protein sequence ID" value="MFC7330218.1"/>
    <property type="molecule type" value="Genomic_DNA"/>
</dbReference>
<dbReference type="Proteomes" id="UP001596540">
    <property type="component" value="Unassembled WGS sequence"/>
</dbReference>
<dbReference type="Pfam" id="PF07728">
    <property type="entry name" value="AAA_5"/>
    <property type="match status" value="1"/>
</dbReference>
<evidence type="ECO:0000313" key="4">
    <source>
        <dbReference type="Proteomes" id="UP001596540"/>
    </source>
</evidence>
<sequence>MATSPPSSPERSEHEPETDAPRPAWWIYRGTGQPRPYFDLADVLPPAPPWRRFDGGPPLAPPPDDEAEMTRVLGPATRAQPVYRPQEEIEAVNAALRLRRPLLVTGPPGIGKSSLAYRVARELKLGRVLRWPINSRTDLRSGLYEYDPIARINDISMAAAGARALGREDGRADPAGRRATHSVGDYLRLAALGTALLPYTRPRVLLIDEFDKGDLDLANDLLDVLEAGGYQIPELSRLRSTAPEITVPIDDPDRTARIRHGMVRCAAFPFIVITSNGERPFPPAFRRRCLELHLAEPTAEQLADIVVAHFTDRTRGQDRELIESFLRRYQSLDGLSVDQLLNSVYLASTGVPVDTGSSEDNSLNRVLKLVWQRLTEAGRE</sequence>
<name>A0ABW2KLG6_9ACTN</name>
<keyword evidence="4" id="KW-1185">Reference proteome</keyword>
<feature type="compositionally biased region" description="Basic and acidic residues" evidence="1">
    <location>
        <begin position="10"/>
        <end position="20"/>
    </location>
</feature>
<organism evidence="3 4">
    <name type="scientific">Marinactinospora rubrisoli</name>
    <dbReference type="NCBI Taxonomy" id="2715399"/>
    <lineage>
        <taxon>Bacteria</taxon>
        <taxon>Bacillati</taxon>
        <taxon>Actinomycetota</taxon>
        <taxon>Actinomycetes</taxon>
        <taxon>Streptosporangiales</taxon>
        <taxon>Nocardiopsidaceae</taxon>
        <taxon>Marinactinospora</taxon>
    </lineage>
</organism>
<evidence type="ECO:0000259" key="2">
    <source>
        <dbReference type="SMART" id="SM00382"/>
    </source>
</evidence>
<comment type="caution">
    <text evidence="3">The sequence shown here is derived from an EMBL/GenBank/DDBJ whole genome shotgun (WGS) entry which is preliminary data.</text>
</comment>
<dbReference type="InterPro" id="IPR003593">
    <property type="entry name" value="AAA+_ATPase"/>
</dbReference>
<dbReference type="SMART" id="SM00382">
    <property type="entry name" value="AAA"/>
    <property type="match status" value="1"/>
</dbReference>
<dbReference type="CDD" id="cd00009">
    <property type="entry name" value="AAA"/>
    <property type="match status" value="1"/>
</dbReference>
<accession>A0ABW2KLG6</accession>
<gene>
    <name evidence="3" type="ORF">ACFQRF_21060</name>
</gene>
<dbReference type="InterPro" id="IPR011704">
    <property type="entry name" value="ATPase_dyneun-rel_AAA"/>
</dbReference>